<dbReference type="InterPro" id="IPR002018">
    <property type="entry name" value="CarbesteraseB"/>
</dbReference>
<sequence length="612" mass="67707">MNLLAGEVGNPGSLVLGQTSSCGSEVNKKDVRAVCDASIVGLGPAVWAYKYLSFNLNTSLFSIPPCSATISPNNDLPVVDLGYELHQAISFNNEYDLYNFTNIRYAAPPVGDLRWRLPAAPETNRTHIQTGDEGRACPSVLPLWSLLQAQWLTSYWDNTTLGISTNISSYPYRPLPEDGRTTEDCLFLDVIVPKTIFEKTKHKESEDKKLAPVLVWIHGGGQAAGDKGEDDASGLIKRSMNDNDGIVYVQINYRQGVFGFLAGNIKEDRIANLGLHDQRFALEWIAENIHLFGGDPNQVTVMGQSAGAGSIVHHITAYGGENGPVPFQKAIIQSPGWVPGISEKQQKAAREQFFSILGVTTIDEARKLPSEKLIAANALQIYYSAPWGSFTYGEVVDDGYVPDVAWRLLLEGKFDHSVKVMTGHTHDEGLLFTGPESLDGDAFESDVVAYVQVSKDTAKYIANVLYPPIYDGSYGYKDSVQRWALLVGDWSLTCEVDHLRRAFDNETYAYQLSIPPALHAEDVPYTFYKNGSTLGSIFFNRPVANVTVAHAIQDWITSFTIHGEPKSDLAPEFSVQGSNAQLMDTRLESFELIHDRTDGPRCRFWQTVRYDV</sequence>
<proteinExistence type="inferred from homology"/>
<dbReference type="SUPFAM" id="SSF53474">
    <property type="entry name" value="alpha/beta-Hydrolases"/>
    <property type="match status" value="1"/>
</dbReference>
<dbReference type="PROSITE" id="PS00941">
    <property type="entry name" value="CARBOXYLESTERASE_B_2"/>
    <property type="match status" value="1"/>
</dbReference>
<organism evidence="5 6">
    <name type="scientific">Penicillium salamii</name>
    <dbReference type="NCBI Taxonomy" id="1612424"/>
    <lineage>
        <taxon>Eukaryota</taxon>
        <taxon>Fungi</taxon>
        <taxon>Dikarya</taxon>
        <taxon>Ascomycota</taxon>
        <taxon>Pezizomycotina</taxon>
        <taxon>Eurotiomycetes</taxon>
        <taxon>Eurotiomycetidae</taxon>
        <taxon>Eurotiales</taxon>
        <taxon>Aspergillaceae</taxon>
        <taxon>Penicillium</taxon>
    </lineage>
</organism>
<reference evidence="5" key="1">
    <citation type="submission" date="2021-07" db="EMBL/GenBank/DDBJ databases">
        <authorList>
            <person name="Branca A.L. A."/>
        </authorList>
    </citation>
    <scope>NUCLEOTIDE SEQUENCE</scope>
</reference>
<evidence type="ECO:0000313" key="5">
    <source>
        <dbReference type="EMBL" id="CAG8381984.1"/>
    </source>
</evidence>
<dbReference type="InterPro" id="IPR050309">
    <property type="entry name" value="Type-B_Carboxylest/Lipase"/>
</dbReference>
<dbReference type="EMBL" id="CAJVPD010000237">
    <property type="protein sequence ID" value="CAG8381984.1"/>
    <property type="molecule type" value="Genomic_DNA"/>
</dbReference>
<dbReference type="PROSITE" id="PS00122">
    <property type="entry name" value="CARBOXYLESTERASE_B_1"/>
    <property type="match status" value="1"/>
</dbReference>
<dbReference type="InterPro" id="IPR019819">
    <property type="entry name" value="Carboxylesterase_B_CS"/>
</dbReference>
<dbReference type="PANTHER" id="PTHR11559">
    <property type="entry name" value="CARBOXYLESTERASE"/>
    <property type="match status" value="1"/>
</dbReference>
<dbReference type="EC" id="3.1.1.-" evidence="3"/>
<evidence type="ECO:0000256" key="2">
    <source>
        <dbReference type="ARBA" id="ARBA00022801"/>
    </source>
</evidence>
<dbReference type="AlphaFoldDB" id="A0A9W4NJ03"/>
<dbReference type="GO" id="GO:0017000">
    <property type="term" value="P:antibiotic biosynthetic process"/>
    <property type="evidence" value="ECO:0007669"/>
    <property type="project" value="UniProtKB-ARBA"/>
</dbReference>
<gene>
    <name evidence="5" type="ORF">PSALAMII_LOCUS5804</name>
</gene>
<dbReference type="GO" id="GO:0072330">
    <property type="term" value="P:monocarboxylic acid biosynthetic process"/>
    <property type="evidence" value="ECO:0007669"/>
    <property type="project" value="UniProtKB-ARBA"/>
</dbReference>
<dbReference type="InterPro" id="IPR019826">
    <property type="entry name" value="Carboxylesterase_B_AS"/>
</dbReference>
<dbReference type="Gene3D" id="3.40.50.1820">
    <property type="entry name" value="alpha/beta hydrolase"/>
    <property type="match status" value="1"/>
</dbReference>
<evidence type="ECO:0000259" key="4">
    <source>
        <dbReference type="Pfam" id="PF00135"/>
    </source>
</evidence>
<comment type="caution">
    <text evidence="5">The sequence shown here is derived from an EMBL/GenBank/DDBJ whole genome shotgun (WGS) entry which is preliminary data.</text>
</comment>
<protein>
    <recommendedName>
        <fullName evidence="3">Carboxylic ester hydrolase</fullName>
        <ecNumber evidence="3">3.1.1.-</ecNumber>
    </recommendedName>
</protein>
<dbReference type="InterPro" id="IPR029058">
    <property type="entry name" value="AB_hydrolase_fold"/>
</dbReference>
<evidence type="ECO:0000313" key="6">
    <source>
        <dbReference type="Proteomes" id="UP001152592"/>
    </source>
</evidence>
<dbReference type="Pfam" id="PF00135">
    <property type="entry name" value="COesterase"/>
    <property type="match status" value="1"/>
</dbReference>
<dbReference type="Proteomes" id="UP001152592">
    <property type="component" value="Unassembled WGS sequence"/>
</dbReference>
<evidence type="ECO:0000256" key="1">
    <source>
        <dbReference type="ARBA" id="ARBA00005964"/>
    </source>
</evidence>
<accession>A0A9W4NJ03</accession>
<comment type="similarity">
    <text evidence="1 3">Belongs to the type-B carboxylesterase/lipase family.</text>
</comment>
<name>A0A9W4NJ03_9EURO</name>
<dbReference type="GO" id="GO:0016787">
    <property type="term" value="F:hydrolase activity"/>
    <property type="evidence" value="ECO:0007669"/>
    <property type="project" value="UniProtKB-KW"/>
</dbReference>
<dbReference type="OrthoDB" id="2015447at2759"/>
<evidence type="ECO:0000256" key="3">
    <source>
        <dbReference type="RuleBase" id="RU361235"/>
    </source>
</evidence>
<keyword evidence="2 3" id="KW-0378">Hydrolase</keyword>
<feature type="domain" description="Carboxylesterase type B" evidence="4">
    <location>
        <begin position="94"/>
        <end position="605"/>
    </location>
</feature>